<gene>
    <name evidence="2" type="ORF">JI435_114160</name>
</gene>
<reference evidence="3" key="1">
    <citation type="journal article" date="2021" name="BMC Genomics">
        <title>Chromosome-level genome assembly and manually-curated proteome of model necrotroph Parastagonospora nodorum Sn15 reveals a genome-wide trove of candidate effector homologs, and redundancy of virulence-related functions within an accessory chromosome.</title>
        <authorList>
            <person name="Bertazzoni S."/>
            <person name="Jones D.A.B."/>
            <person name="Phan H.T."/>
            <person name="Tan K.-C."/>
            <person name="Hane J.K."/>
        </authorList>
    </citation>
    <scope>NUCLEOTIDE SEQUENCE [LARGE SCALE GENOMIC DNA]</scope>
    <source>
        <strain evidence="3">SN15 / ATCC MYA-4574 / FGSC 10173)</strain>
    </source>
</reference>
<feature type="domain" description="DUF6590" evidence="1">
    <location>
        <begin position="71"/>
        <end position="220"/>
    </location>
</feature>
<dbReference type="Pfam" id="PF20233">
    <property type="entry name" value="DUF6590"/>
    <property type="match status" value="2"/>
</dbReference>
<accession>A0A7U2FGR4</accession>
<sequence>MASFNNRWIWSNEHQKYYYSSVDVNGQVKYTWSGPAIEHFEDRRTQAKPGTGRTEELDAAYRVRARAEEFQFFKPGRVFAMLWSETAGTGGFSTTPLVPGRFGQLIYSQIRTFVVVAVRHTSHFVEACCIHTYGGRGTMKPGCNPVEHTAMYLTGTEPNITPAELERGMNKEPIEVVPVDKTQKLAPMARVRLGKIYSIETNVKVKDVGLVRDDHLTKLMDYWRYEMGYDSHLGGSWRQAEHHLRYIGYDRPASQTSLPGSNDIVEQVEKPSIDHDIRVDDYENRLRGGLHQDFEVIGNPRGFYKKGRVVMVPWPELGGPWVKDPLGLSGVHESPVKIKIRRFVVIRPKASFCLCLSINTYGGQATTKAGVAIQDHAAVVVEGGEEVLHDGEAKLLNSAIFIRVENEAAPPVDPMSRINFAKVYTLEYNVKVRNVGRIIPDSIWRMDEYFVQSTRT</sequence>
<protein>
    <recommendedName>
        <fullName evidence="1">DUF6590 domain-containing protein</fullName>
    </recommendedName>
</protein>
<dbReference type="VEuPathDB" id="FungiDB:JI435_114160"/>
<name>A0A7U2FGR4_PHANO</name>
<organism evidence="2 3">
    <name type="scientific">Phaeosphaeria nodorum (strain SN15 / ATCC MYA-4574 / FGSC 10173)</name>
    <name type="common">Glume blotch fungus</name>
    <name type="synonym">Parastagonospora nodorum</name>
    <dbReference type="NCBI Taxonomy" id="321614"/>
    <lineage>
        <taxon>Eukaryota</taxon>
        <taxon>Fungi</taxon>
        <taxon>Dikarya</taxon>
        <taxon>Ascomycota</taxon>
        <taxon>Pezizomycotina</taxon>
        <taxon>Dothideomycetes</taxon>
        <taxon>Pleosporomycetidae</taxon>
        <taxon>Pleosporales</taxon>
        <taxon>Pleosporineae</taxon>
        <taxon>Phaeosphaeriaceae</taxon>
        <taxon>Parastagonospora</taxon>
    </lineage>
</organism>
<keyword evidence="3" id="KW-1185">Reference proteome</keyword>
<evidence type="ECO:0000313" key="3">
    <source>
        <dbReference type="Proteomes" id="UP000663193"/>
    </source>
</evidence>
<dbReference type="OrthoDB" id="3559580at2759"/>
<evidence type="ECO:0000259" key="1">
    <source>
        <dbReference type="Pfam" id="PF20233"/>
    </source>
</evidence>
<dbReference type="Proteomes" id="UP000663193">
    <property type="component" value="Chromosome 14"/>
</dbReference>
<proteinExistence type="predicted"/>
<dbReference type="PANTHER" id="PTHR35391">
    <property type="entry name" value="C2H2-TYPE DOMAIN-CONTAINING PROTEIN-RELATED"/>
    <property type="match status" value="1"/>
</dbReference>
<dbReference type="InterPro" id="IPR046497">
    <property type="entry name" value="DUF6590"/>
</dbReference>
<feature type="domain" description="DUF6590" evidence="1">
    <location>
        <begin position="302"/>
        <end position="446"/>
    </location>
</feature>
<dbReference type="AlphaFoldDB" id="A0A7U2FGR4"/>
<dbReference type="EMBL" id="CP069036">
    <property type="protein sequence ID" value="QRD02680.1"/>
    <property type="molecule type" value="Genomic_DNA"/>
</dbReference>
<dbReference type="PANTHER" id="PTHR35391:SF5">
    <property type="entry name" value="DUF6590 DOMAIN-CONTAINING PROTEIN"/>
    <property type="match status" value="1"/>
</dbReference>
<evidence type="ECO:0000313" key="2">
    <source>
        <dbReference type="EMBL" id="QRD02680.1"/>
    </source>
</evidence>